<reference evidence="3" key="1">
    <citation type="submission" date="2019-12" db="EMBL/GenBank/DDBJ databases">
        <authorList>
            <person name="Scholes J."/>
        </authorList>
    </citation>
    <scope>NUCLEOTIDE SEQUENCE</scope>
</reference>
<name>A0A9N7RKG5_STRHE</name>
<sequence>CKRRNLLLQTDLSRANTVILKSIKWKDVTLPEEWILEGATWPESEIPPKPNINLRSVTQYRDGQVALSFDRIYELRYPKSPSNDDIIDLGRVSQIPSVINTPTKHRFSTSDIPSSSFQNVDYSTDIPSPFENMVVLHRYNDPVQCRAFLTTSRGSSQNCFHQLPLGAIKDFDGFSSSFLNQFSSVRPQEKSYLTLMGIQQKEGESLRDYVARYTRACIEVPRASEEIKAGGLTRGLLPGLCRNSLAKRQGRTFDEVLGRCAKYMNVEEVEADFLETTKVIKTDSRDERRERKNPSTGERKGSPRTEREGRPRNWRPTQYTPLEAPQARILEVMEREIRDIVNRDCVLSLRTGGYICDVFHNYCTLYSCNASFENGCMRENPSLGVPYNSAFDECENSGRSPARCIQEETPQAVVPGKGKTSPLSPGKDPTNRCTRGRKVSVTSMLLYPEGCCMYIG</sequence>
<feature type="non-terminal residue" evidence="3">
    <location>
        <position position="456"/>
    </location>
</feature>
<feature type="compositionally biased region" description="Basic and acidic residues" evidence="1">
    <location>
        <begin position="283"/>
        <end position="311"/>
    </location>
</feature>
<feature type="region of interest" description="Disordered" evidence="1">
    <location>
        <begin position="411"/>
        <end position="432"/>
    </location>
</feature>
<dbReference type="PANTHER" id="PTHR33223">
    <property type="entry name" value="CCHC-TYPE DOMAIN-CONTAINING PROTEIN"/>
    <property type="match status" value="1"/>
</dbReference>
<proteinExistence type="predicted"/>
<feature type="non-terminal residue" evidence="3">
    <location>
        <position position="1"/>
    </location>
</feature>
<dbReference type="PANTHER" id="PTHR33223:SF10">
    <property type="entry name" value="AMINOTRANSFERASE-LIKE PLANT MOBILE DOMAIN-CONTAINING PROTEIN"/>
    <property type="match status" value="1"/>
</dbReference>
<evidence type="ECO:0000256" key="1">
    <source>
        <dbReference type="SAM" id="MobiDB-lite"/>
    </source>
</evidence>
<dbReference type="InterPro" id="IPR005162">
    <property type="entry name" value="Retrotrans_gag_dom"/>
</dbReference>
<organism evidence="3 4">
    <name type="scientific">Striga hermonthica</name>
    <name type="common">Purple witchweed</name>
    <name type="synonym">Buchnera hermonthica</name>
    <dbReference type="NCBI Taxonomy" id="68872"/>
    <lineage>
        <taxon>Eukaryota</taxon>
        <taxon>Viridiplantae</taxon>
        <taxon>Streptophyta</taxon>
        <taxon>Embryophyta</taxon>
        <taxon>Tracheophyta</taxon>
        <taxon>Spermatophyta</taxon>
        <taxon>Magnoliopsida</taxon>
        <taxon>eudicotyledons</taxon>
        <taxon>Gunneridae</taxon>
        <taxon>Pentapetalae</taxon>
        <taxon>asterids</taxon>
        <taxon>lamiids</taxon>
        <taxon>Lamiales</taxon>
        <taxon>Orobanchaceae</taxon>
        <taxon>Buchnereae</taxon>
        <taxon>Striga</taxon>
    </lineage>
</organism>
<dbReference type="OrthoDB" id="913711at2759"/>
<evidence type="ECO:0000259" key="2">
    <source>
        <dbReference type="Pfam" id="PF03732"/>
    </source>
</evidence>
<protein>
    <recommendedName>
        <fullName evidence="2">Retrotransposon gag domain-containing protein</fullName>
    </recommendedName>
</protein>
<comment type="caution">
    <text evidence="3">The sequence shown here is derived from an EMBL/GenBank/DDBJ whole genome shotgun (WGS) entry which is preliminary data.</text>
</comment>
<feature type="region of interest" description="Disordered" evidence="1">
    <location>
        <begin position="283"/>
        <end position="320"/>
    </location>
</feature>
<evidence type="ECO:0000313" key="4">
    <source>
        <dbReference type="Proteomes" id="UP001153555"/>
    </source>
</evidence>
<dbReference type="EMBL" id="CACSLK010027843">
    <property type="protein sequence ID" value="CAA0834148.1"/>
    <property type="molecule type" value="Genomic_DNA"/>
</dbReference>
<evidence type="ECO:0000313" key="3">
    <source>
        <dbReference type="EMBL" id="CAA0834148.1"/>
    </source>
</evidence>
<feature type="domain" description="Retrotransposon gag" evidence="2">
    <location>
        <begin position="149"/>
        <end position="237"/>
    </location>
</feature>
<dbReference type="Pfam" id="PF03732">
    <property type="entry name" value="Retrotrans_gag"/>
    <property type="match status" value="1"/>
</dbReference>
<dbReference type="Proteomes" id="UP001153555">
    <property type="component" value="Unassembled WGS sequence"/>
</dbReference>
<accession>A0A9N7RKG5</accession>
<dbReference type="AlphaFoldDB" id="A0A9N7RKG5"/>
<gene>
    <name evidence="3" type="ORF">SHERM_29389</name>
</gene>
<keyword evidence="4" id="KW-1185">Reference proteome</keyword>